<dbReference type="Gene3D" id="1.10.405.10">
    <property type="entry name" value="Guanine Nucleotide Dissociation Inhibitor, domain 1"/>
    <property type="match status" value="1"/>
</dbReference>
<feature type="region of interest" description="Disordered" evidence="3">
    <location>
        <begin position="464"/>
        <end position="483"/>
    </location>
</feature>
<dbReference type="Pfam" id="PF00996">
    <property type="entry name" value="GDI"/>
    <property type="match status" value="1"/>
</dbReference>
<dbReference type="InterPro" id="IPR036188">
    <property type="entry name" value="FAD/NAD-bd_sf"/>
</dbReference>
<dbReference type="PRINTS" id="PR00891">
    <property type="entry name" value="RABGDIREP"/>
</dbReference>
<dbReference type="Gene3D" id="3.30.519.10">
    <property type="entry name" value="Guanine Nucleotide Dissociation Inhibitor, domain 2"/>
    <property type="match status" value="1"/>
</dbReference>
<dbReference type="InterPro" id="IPR018203">
    <property type="entry name" value="GDP_dissociation_inhibitor"/>
</dbReference>
<evidence type="ECO:0000256" key="3">
    <source>
        <dbReference type="SAM" id="MobiDB-lite"/>
    </source>
</evidence>
<dbReference type="Proteomes" id="UP001642406">
    <property type="component" value="Unassembled WGS sequence"/>
</dbReference>
<comment type="similarity">
    <text evidence="1 2">Belongs to the Rab GDI family.</text>
</comment>
<proteinExistence type="inferred from homology"/>
<name>A0ABP0CYH4_9PEZI</name>
<organism evidence="4 5">
    <name type="scientific">Sporothrix bragantina</name>
    <dbReference type="NCBI Taxonomy" id="671064"/>
    <lineage>
        <taxon>Eukaryota</taxon>
        <taxon>Fungi</taxon>
        <taxon>Dikarya</taxon>
        <taxon>Ascomycota</taxon>
        <taxon>Pezizomycotina</taxon>
        <taxon>Sordariomycetes</taxon>
        <taxon>Sordariomycetidae</taxon>
        <taxon>Ophiostomatales</taxon>
        <taxon>Ophiostomataceae</taxon>
        <taxon>Sporothrix</taxon>
    </lineage>
</organism>
<protein>
    <recommendedName>
        <fullName evidence="2">Rab proteins geranylgeranyltransferase</fullName>
    </recommendedName>
</protein>
<dbReference type="PANTHER" id="PTHR11787">
    <property type="entry name" value="RAB GDP-DISSOCIATION INHIBITOR"/>
    <property type="match status" value="1"/>
</dbReference>
<keyword evidence="5" id="KW-1185">Reference proteome</keyword>
<dbReference type="InterPro" id="IPR017230">
    <property type="entry name" value="Mrs6"/>
</dbReference>
<evidence type="ECO:0000256" key="2">
    <source>
        <dbReference type="PIRNR" id="PIRNR037514"/>
    </source>
</evidence>
<dbReference type="EMBL" id="CAWUHC010000176">
    <property type="protein sequence ID" value="CAK7237175.1"/>
    <property type="molecule type" value="Genomic_DNA"/>
</dbReference>
<evidence type="ECO:0000313" key="4">
    <source>
        <dbReference type="EMBL" id="CAK7237175.1"/>
    </source>
</evidence>
<sequence length="538" mass="57304">MESLSDTIWDVVICGTGLQQSLLALALSRSNKNILHIDPNQYYGGSEAALSLAEADAWAAARPEASATRSTPAAETGAMKLGPLSAYSVALAPQFLHARSALVDLLVSSRAFRQLEFLAVSSFYVLESSSSTSQPSIVRIPATREDVFANTAMPVRAKRQLMKFLKFVLAFDGDDKADGEDEGEKTNDESLWRAHSLEPLGAFLQSKFGLDDLMRDNVLALTLSLDGASVTVAEGLPRLHRHITSMGLFGPGFAAVYPKWGGCGEIVQVACRAAAVGGGIYMLGSGIRSMKTVMSESEDGSAGQEELTELDLTRDMTIKTKLLVRGSEEIAEASSEPATVPISNDDNEQRLSRLIAVVGAPLPFLFAPTVEGAPVAGGAVIALPAGRSIMADGPVLEHPIFVMAHSSDTGECPVGQSSKAILESALETVLAALQQEVSGSDVDGQNASSPISCLYKLYYEQPRGGNSASAPSEEPAKEESSSSIFRFPPLPVDLMVQDAPLDVVRDAWKRVMGPDADDATYMVFEDREGNTVYDADYD</sequence>
<dbReference type="SUPFAM" id="SSF51905">
    <property type="entry name" value="FAD/NAD(P)-binding domain"/>
    <property type="match status" value="1"/>
</dbReference>
<gene>
    <name evidence="4" type="primary">MRS6</name>
    <name evidence="4" type="ORF">SBRCBS47491_009888</name>
</gene>
<comment type="caution">
    <text evidence="4">The sequence shown here is derived from an EMBL/GenBank/DDBJ whole genome shotgun (WGS) entry which is preliminary data.</text>
</comment>
<dbReference type="PIRSF" id="PIRSF037514">
    <property type="entry name" value="Rab_ger_ger_transf_A_fun"/>
    <property type="match status" value="1"/>
</dbReference>
<dbReference type="PANTHER" id="PTHR11787:SF4">
    <property type="entry name" value="CHM, RAB ESCORT PROTEIN 1"/>
    <property type="match status" value="1"/>
</dbReference>
<reference evidence="4 5" key="1">
    <citation type="submission" date="2024-01" db="EMBL/GenBank/DDBJ databases">
        <authorList>
            <person name="Allen C."/>
            <person name="Tagirdzhanova G."/>
        </authorList>
    </citation>
    <scope>NUCLEOTIDE SEQUENCE [LARGE SCALE GENOMIC DNA]</scope>
</reference>
<evidence type="ECO:0000256" key="1">
    <source>
        <dbReference type="ARBA" id="ARBA00005593"/>
    </source>
</evidence>
<evidence type="ECO:0000313" key="5">
    <source>
        <dbReference type="Proteomes" id="UP001642406"/>
    </source>
</evidence>
<accession>A0ABP0CYH4</accession>
<dbReference type="Gene3D" id="3.50.50.60">
    <property type="entry name" value="FAD/NAD(P)-binding domain"/>
    <property type="match status" value="1"/>
</dbReference>